<dbReference type="PANTHER" id="PTHR11477">
    <property type="entry name" value="TRANSCRIPTION FACTOR S-II ZINC FINGER DOMAIN-CONTAINING PROTEIN"/>
    <property type="match status" value="1"/>
</dbReference>
<organism evidence="13 14">
    <name type="scientific">Golovinomyces cichoracearum</name>
    <dbReference type="NCBI Taxonomy" id="62708"/>
    <lineage>
        <taxon>Eukaryota</taxon>
        <taxon>Fungi</taxon>
        <taxon>Dikarya</taxon>
        <taxon>Ascomycota</taxon>
        <taxon>Pezizomycotina</taxon>
        <taxon>Leotiomycetes</taxon>
        <taxon>Erysiphales</taxon>
        <taxon>Erysiphaceae</taxon>
        <taxon>Golovinomyces</taxon>
    </lineage>
</organism>
<feature type="region of interest" description="Disordered" evidence="9">
    <location>
        <begin position="91"/>
        <end position="121"/>
    </location>
</feature>
<dbReference type="GO" id="GO:0001139">
    <property type="term" value="F:RNA polymerase II complex recruiting activity"/>
    <property type="evidence" value="ECO:0007669"/>
    <property type="project" value="TreeGrafter"/>
</dbReference>
<dbReference type="CDD" id="cd13749">
    <property type="entry name" value="Zn-ribbon_TFIIS"/>
    <property type="match status" value="1"/>
</dbReference>
<feature type="compositionally biased region" description="Basic and acidic residues" evidence="9">
    <location>
        <begin position="220"/>
        <end position="235"/>
    </location>
</feature>
<dbReference type="GO" id="GO:0006368">
    <property type="term" value="P:transcription elongation by RNA polymerase II"/>
    <property type="evidence" value="ECO:0007669"/>
    <property type="project" value="InterPro"/>
</dbReference>
<keyword evidence="3 6" id="KW-0863">Zinc-finger</keyword>
<dbReference type="InterPro" id="IPR001222">
    <property type="entry name" value="Znf_TFIIS"/>
</dbReference>
<comment type="caution">
    <text evidence="13">The sequence shown here is derived from an EMBL/GenBank/DDBJ whole genome shotgun (WGS) entry which is preliminary data.</text>
</comment>
<feature type="region of interest" description="Disordered" evidence="9">
    <location>
        <begin position="220"/>
        <end position="240"/>
    </location>
</feature>
<dbReference type="InterPro" id="IPR006289">
    <property type="entry name" value="TFSII"/>
</dbReference>
<gene>
    <name evidence="13" type="ORF">GcC1_200037</name>
</gene>
<keyword evidence="8" id="KW-0238">DNA-binding</keyword>
<dbReference type="InterPro" id="IPR017923">
    <property type="entry name" value="TFIIS_N"/>
</dbReference>
<evidence type="ECO:0000256" key="3">
    <source>
        <dbReference type="ARBA" id="ARBA00022771"/>
    </source>
</evidence>
<dbReference type="Gene3D" id="1.20.930.10">
    <property type="entry name" value="Conserved domain common to transcription factors TFIIS, elongin A, CRSP70"/>
    <property type="match status" value="1"/>
</dbReference>
<dbReference type="FunFam" id="1.10.472.30:FF:000003">
    <property type="entry name" value="Transcription elongation factor S-II"/>
    <property type="match status" value="1"/>
</dbReference>
<keyword evidence="8" id="KW-0804">Transcription</keyword>
<dbReference type="PROSITE" id="PS00466">
    <property type="entry name" value="ZF_TFIIS_1"/>
    <property type="match status" value="1"/>
</dbReference>
<dbReference type="OrthoDB" id="44867at2759"/>
<dbReference type="InterPro" id="IPR035100">
    <property type="entry name" value="TF_IIS-typ"/>
</dbReference>
<keyword evidence="4 8" id="KW-0862">Zinc</keyword>
<sequence length="290" mass="32766">MANKAMDPREVERNIRALQKAVIEKEPASVAINILEILKRDVFPTEELLRTTKAGIIISKLKANPNKDVARIAAEIVSKWKRTIQSRPKAATAAKVMSPAPSNEPKTFKGDSSKRRWENEKVDVKRTGEQTRDACIGLLYNGLCFMSEESSSNIITKALEIEKAAFEHFRGDNAEYRAKLRSLFQNLKAVSNRELGRKVMSGEITPSKFIIMSHDELKSSHRREEDEKIHKENMKKAQVPMAEKSISDALRCGKCGQKKVSYSQAQTRSADEPMTTFCECTICGNRWKFS</sequence>
<dbReference type="GO" id="GO:0003746">
    <property type="term" value="F:translation elongation factor activity"/>
    <property type="evidence" value="ECO:0007669"/>
    <property type="project" value="UniProtKB-KW"/>
</dbReference>
<evidence type="ECO:0000256" key="5">
    <source>
        <dbReference type="ARBA" id="ARBA00023242"/>
    </source>
</evidence>
<dbReference type="SUPFAM" id="SSF57783">
    <property type="entry name" value="Zinc beta-ribbon"/>
    <property type="match status" value="1"/>
</dbReference>
<dbReference type="PANTHER" id="PTHR11477:SF0">
    <property type="entry name" value="IP08861P-RELATED"/>
    <property type="match status" value="1"/>
</dbReference>
<dbReference type="PROSITE" id="PS51321">
    <property type="entry name" value="TFIIS_CENTRAL"/>
    <property type="match status" value="1"/>
</dbReference>
<feature type="domain" description="TFIIS N-terminal" evidence="11">
    <location>
        <begin position="1"/>
        <end position="87"/>
    </location>
</feature>
<dbReference type="GO" id="GO:0031564">
    <property type="term" value="P:transcription antitermination"/>
    <property type="evidence" value="ECO:0007669"/>
    <property type="project" value="TreeGrafter"/>
</dbReference>
<evidence type="ECO:0000259" key="10">
    <source>
        <dbReference type="PROSITE" id="PS51133"/>
    </source>
</evidence>
<evidence type="ECO:0000256" key="2">
    <source>
        <dbReference type="ARBA" id="ARBA00022723"/>
    </source>
</evidence>
<evidence type="ECO:0000256" key="6">
    <source>
        <dbReference type="PROSITE-ProRule" id="PRU00472"/>
    </source>
</evidence>
<keyword evidence="5 7" id="KW-0539">Nucleus</keyword>
<dbReference type="Gene3D" id="2.20.25.10">
    <property type="match status" value="1"/>
</dbReference>
<dbReference type="SMART" id="SM00510">
    <property type="entry name" value="TFS2M"/>
    <property type="match status" value="1"/>
</dbReference>
<dbReference type="Pfam" id="PF08711">
    <property type="entry name" value="Med26"/>
    <property type="match status" value="1"/>
</dbReference>
<dbReference type="GO" id="GO:0031440">
    <property type="term" value="P:regulation of mRNA 3'-end processing"/>
    <property type="evidence" value="ECO:0007669"/>
    <property type="project" value="TreeGrafter"/>
</dbReference>
<evidence type="ECO:0000256" key="8">
    <source>
        <dbReference type="RuleBase" id="RU368078"/>
    </source>
</evidence>
<dbReference type="GO" id="GO:0005634">
    <property type="term" value="C:nucleus"/>
    <property type="evidence" value="ECO:0007669"/>
    <property type="project" value="UniProtKB-SubCell"/>
</dbReference>
<accession>A0A420HEN5</accession>
<reference evidence="13 14" key="1">
    <citation type="journal article" date="2018" name="BMC Genomics">
        <title>Comparative genome analyses reveal sequence features reflecting distinct modes of host-adaptation between dicot and monocot powdery mildew.</title>
        <authorList>
            <person name="Wu Y."/>
            <person name="Ma X."/>
            <person name="Pan Z."/>
            <person name="Kale S.D."/>
            <person name="Song Y."/>
            <person name="King H."/>
            <person name="Zhang Q."/>
            <person name="Presley C."/>
            <person name="Deng X."/>
            <person name="Wei C.I."/>
            <person name="Xiao S."/>
        </authorList>
    </citation>
    <scope>NUCLEOTIDE SEQUENCE [LARGE SCALE GENOMIC DNA]</scope>
    <source>
        <strain evidence="13">UCSC1</strain>
    </source>
</reference>
<dbReference type="SMART" id="SM00440">
    <property type="entry name" value="ZnF_C2C2"/>
    <property type="match status" value="1"/>
</dbReference>
<feature type="domain" description="TFIIS-type" evidence="10">
    <location>
        <begin position="248"/>
        <end position="288"/>
    </location>
</feature>
<keyword evidence="13" id="KW-0648">Protein biosynthesis</keyword>
<evidence type="ECO:0000256" key="7">
    <source>
        <dbReference type="PROSITE-ProRule" id="PRU00649"/>
    </source>
</evidence>
<comment type="similarity">
    <text evidence="8">Belongs to the TFS-II family.</text>
</comment>
<keyword evidence="2 8" id="KW-0479">Metal-binding</keyword>
<proteinExistence type="inferred from homology"/>
<dbReference type="SUPFAM" id="SSF47676">
    <property type="entry name" value="Conserved domain common to transcription factors TFIIS, elongin A, CRSP70"/>
    <property type="match status" value="1"/>
</dbReference>
<protein>
    <recommendedName>
        <fullName evidence="8">Transcription elongation factor</fullName>
    </recommendedName>
</protein>
<dbReference type="PROSITE" id="PS51133">
    <property type="entry name" value="ZF_TFIIS_2"/>
    <property type="match status" value="1"/>
</dbReference>
<evidence type="ECO:0000313" key="13">
    <source>
        <dbReference type="EMBL" id="RKF55847.1"/>
    </source>
</evidence>
<dbReference type="GO" id="GO:0008270">
    <property type="term" value="F:zinc ion binding"/>
    <property type="evidence" value="ECO:0007669"/>
    <property type="project" value="UniProtKB-UniRule"/>
</dbReference>
<dbReference type="Pfam" id="PF01096">
    <property type="entry name" value="Zn_ribbon_TFIIS"/>
    <property type="match status" value="1"/>
</dbReference>
<dbReference type="Gene3D" id="1.10.472.30">
    <property type="entry name" value="Transcription elongation factor S-II, central domain"/>
    <property type="match status" value="1"/>
</dbReference>
<dbReference type="EMBL" id="MCBR01020056">
    <property type="protein sequence ID" value="RKF55847.1"/>
    <property type="molecule type" value="Genomic_DNA"/>
</dbReference>
<evidence type="ECO:0000259" key="12">
    <source>
        <dbReference type="PROSITE" id="PS51321"/>
    </source>
</evidence>
<comment type="function">
    <text evidence="8">Necessary for efficient RNA polymerase II transcription elongation past template-encoded arresting sites.</text>
</comment>
<dbReference type="FunFam" id="2.20.25.10:FF:000001">
    <property type="entry name" value="Probable Transcription elongation factor S-II"/>
    <property type="match status" value="1"/>
</dbReference>
<dbReference type="InterPro" id="IPR035441">
    <property type="entry name" value="TFIIS/LEDGF_dom_sf"/>
</dbReference>
<feature type="compositionally biased region" description="Basic and acidic residues" evidence="9">
    <location>
        <begin position="106"/>
        <end position="121"/>
    </location>
</feature>
<evidence type="ECO:0000256" key="9">
    <source>
        <dbReference type="SAM" id="MobiDB-lite"/>
    </source>
</evidence>
<dbReference type="PROSITE" id="PS51319">
    <property type="entry name" value="TFIIS_N"/>
    <property type="match status" value="1"/>
</dbReference>
<keyword evidence="8" id="KW-0805">Transcription regulation</keyword>
<dbReference type="Proteomes" id="UP000285405">
    <property type="component" value="Unassembled WGS sequence"/>
</dbReference>
<evidence type="ECO:0000313" key="14">
    <source>
        <dbReference type="Proteomes" id="UP000285405"/>
    </source>
</evidence>
<dbReference type="NCBIfam" id="TIGR01385">
    <property type="entry name" value="TFSII"/>
    <property type="match status" value="1"/>
</dbReference>
<dbReference type="AlphaFoldDB" id="A0A420HEN5"/>
<dbReference type="SUPFAM" id="SSF46942">
    <property type="entry name" value="Elongation factor TFIIS domain 2"/>
    <property type="match status" value="1"/>
</dbReference>
<evidence type="ECO:0000259" key="11">
    <source>
        <dbReference type="PROSITE" id="PS51319"/>
    </source>
</evidence>
<dbReference type="InterPro" id="IPR003618">
    <property type="entry name" value="TFIIS_cen_dom"/>
</dbReference>
<dbReference type="PIRSF" id="PIRSF006704">
    <property type="entry name" value="TF_IIS"/>
    <property type="match status" value="1"/>
</dbReference>
<dbReference type="GO" id="GO:0006362">
    <property type="term" value="P:transcription elongation by RNA polymerase I"/>
    <property type="evidence" value="ECO:0007669"/>
    <property type="project" value="TreeGrafter"/>
</dbReference>
<dbReference type="Pfam" id="PF07500">
    <property type="entry name" value="TFIIS_M"/>
    <property type="match status" value="1"/>
</dbReference>
<comment type="subcellular location">
    <subcellularLocation>
        <location evidence="1 7 8">Nucleus</location>
    </subcellularLocation>
</comment>
<evidence type="ECO:0000256" key="4">
    <source>
        <dbReference type="ARBA" id="ARBA00022833"/>
    </source>
</evidence>
<evidence type="ECO:0000256" key="1">
    <source>
        <dbReference type="ARBA" id="ARBA00004123"/>
    </source>
</evidence>
<dbReference type="GO" id="GO:0000977">
    <property type="term" value="F:RNA polymerase II transcription regulatory region sequence-specific DNA binding"/>
    <property type="evidence" value="ECO:0007669"/>
    <property type="project" value="TreeGrafter"/>
</dbReference>
<name>A0A420HEN5_9PEZI</name>
<dbReference type="InterPro" id="IPR036575">
    <property type="entry name" value="TFIIS_cen_dom_sf"/>
</dbReference>
<keyword evidence="13" id="KW-0251">Elongation factor</keyword>
<feature type="domain" description="TFIIS central" evidence="12">
    <location>
        <begin position="131"/>
        <end position="245"/>
    </location>
</feature>